<feature type="transmembrane region" description="Helical" evidence="7">
    <location>
        <begin position="218"/>
        <end position="235"/>
    </location>
</feature>
<dbReference type="PANTHER" id="PTHR43141:SF4">
    <property type="entry name" value="CYTOCHROME BD2 SUBUNIT II"/>
    <property type="match status" value="1"/>
</dbReference>
<proteinExistence type="inferred from homology"/>
<organism evidence="8 9">
    <name type="scientific">Saccharothrix ecbatanensis</name>
    <dbReference type="NCBI Taxonomy" id="1105145"/>
    <lineage>
        <taxon>Bacteria</taxon>
        <taxon>Bacillati</taxon>
        <taxon>Actinomycetota</taxon>
        <taxon>Actinomycetes</taxon>
        <taxon>Pseudonocardiales</taxon>
        <taxon>Pseudonocardiaceae</taxon>
        <taxon>Saccharothrix</taxon>
    </lineage>
</organism>
<dbReference type="Proteomes" id="UP000552097">
    <property type="component" value="Unassembled WGS sequence"/>
</dbReference>
<dbReference type="GO" id="GO:0009055">
    <property type="term" value="F:electron transfer activity"/>
    <property type="evidence" value="ECO:0007669"/>
    <property type="project" value="TreeGrafter"/>
</dbReference>
<dbReference type="EC" id="1.10.3.-" evidence="8"/>
<keyword evidence="4 7" id="KW-0812">Transmembrane</keyword>
<dbReference type="RefSeq" id="WP_184927723.1">
    <property type="nucleotide sequence ID" value="NZ_JACHMO010000001.1"/>
</dbReference>
<keyword evidence="8" id="KW-0560">Oxidoreductase</keyword>
<feature type="transmembrane region" description="Helical" evidence="7">
    <location>
        <begin position="50"/>
        <end position="69"/>
    </location>
</feature>
<dbReference type="GO" id="GO:0016682">
    <property type="term" value="F:oxidoreductase activity, acting on diphenols and related substances as donors, oxygen as acceptor"/>
    <property type="evidence" value="ECO:0007669"/>
    <property type="project" value="TreeGrafter"/>
</dbReference>
<feature type="transmembrane region" description="Helical" evidence="7">
    <location>
        <begin position="192"/>
        <end position="211"/>
    </location>
</feature>
<feature type="transmembrane region" description="Helical" evidence="7">
    <location>
        <begin position="107"/>
        <end position="127"/>
    </location>
</feature>
<comment type="similarity">
    <text evidence="2">Belongs to the cytochrome ubiquinol oxidase subunit 2 family.</text>
</comment>
<dbReference type="GO" id="GO:0019646">
    <property type="term" value="P:aerobic electron transport chain"/>
    <property type="evidence" value="ECO:0007669"/>
    <property type="project" value="TreeGrafter"/>
</dbReference>
<dbReference type="GO" id="GO:0005886">
    <property type="term" value="C:plasma membrane"/>
    <property type="evidence" value="ECO:0007669"/>
    <property type="project" value="UniProtKB-SubCell"/>
</dbReference>
<feature type="transmembrane region" description="Helical" evidence="7">
    <location>
        <begin position="133"/>
        <end position="153"/>
    </location>
</feature>
<comment type="subcellular location">
    <subcellularLocation>
        <location evidence="1">Cell membrane</location>
        <topology evidence="1">Multi-pass membrane protein</topology>
    </subcellularLocation>
</comment>
<keyword evidence="6 7" id="KW-0472">Membrane</keyword>
<evidence type="ECO:0000256" key="5">
    <source>
        <dbReference type="ARBA" id="ARBA00022989"/>
    </source>
</evidence>
<feature type="transmembrane region" description="Helical" evidence="7">
    <location>
        <begin position="165"/>
        <end position="186"/>
    </location>
</feature>
<evidence type="ECO:0000313" key="9">
    <source>
        <dbReference type="Proteomes" id="UP000552097"/>
    </source>
</evidence>
<reference evidence="8 9" key="1">
    <citation type="submission" date="2020-08" db="EMBL/GenBank/DDBJ databases">
        <title>Sequencing the genomes of 1000 actinobacteria strains.</title>
        <authorList>
            <person name="Klenk H.-P."/>
        </authorList>
    </citation>
    <scope>NUCLEOTIDE SEQUENCE [LARGE SCALE GENOMIC DNA]</scope>
    <source>
        <strain evidence="8 9">DSM 45486</strain>
    </source>
</reference>
<evidence type="ECO:0000256" key="6">
    <source>
        <dbReference type="ARBA" id="ARBA00023136"/>
    </source>
</evidence>
<keyword evidence="3" id="KW-1003">Cell membrane</keyword>
<feature type="transmembrane region" description="Helical" evidence="7">
    <location>
        <begin position="6"/>
        <end position="30"/>
    </location>
</feature>
<keyword evidence="5 7" id="KW-1133">Transmembrane helix</keyword>
<evidence type="ECO:0000256" key="7">
    <source>
        <dbReference type="SAM" id="Phobius"/>
    </source>
</evidence>
<evidence type="ECO:0000256" key="4">
    <source>
        <dbReference type="ARBA" id="ARBA00022692"/>
    </source>
</evidence>
<dbReference type="Pfam" id="PF02322">
    <property type="entry name" value="Cyt_bd_oxida_II"/>
    <property type="match status" value="1"/>
</dbReference>
<evidence type="ECO:0000256" key="3">
    <source>
        <dbReference type="ARBA" id="ARBA00022475"/>
    </source>
</evidence>
<protein>
    <submittedName>
        <fullName evidence="8">Cytochrome d ubiquinol oxidase subunit II</fullName>
        <ecNumber evidence="8">1.10.3.-</ecNumber>
    </submittedName>
</protein>
<comment type="caution">
    <text evidence="8">The sequence shown here is derived from an EMBL/GenBank/DDBJ whole genome shotgun (WGS) entry which is preliminary data.</text>
</comment>
<evidence type="ECO:0000256" key="1">
    <source>
        <dbReference type="ARBA" id="ARBA00004651"/>
    </source>
</evidence>
<dbReference type="AlphaFoldDB" id="A0A7W9HT66"/>
<evidence type="ECO:0000313" key="8">
    <source>
        <dbReference type="EMBL" id="MBB5807711.1"/>
    </source>
</evidence>
<dbReference type="GO" id="GO:0070069">
    <property type="term" value="C:cytochrome complex"/>
    <property type="evidence" value="ECO:0007669"/>
    <property type="project" value="TreeGrafter"/>
</dbReference>
<feature type="transmembrane region" description="Helical" evidence="7">
    <location>
        <begin position="81"/>
        <end position="100"/>
    </location>
</feature>
<dbReference type="PANTHER" id="PTHR43141">
    <property type="entry name" value="CYTOCHROME BD2 SUBUNIT II"/>
    <property type="match status" value="1"/>
</dbReference>
<feature type="transmembrane region" description="Helical" evidence="7">
    <location>
        <begin position="255"/>
        <end position="274"/>
    </location>
</feature>
<accession>A0A7W9HT66</accession>
<sequence>MEGVWVVLLAFLTCGYFALAGFDYGVGLLLRLVGRDEPSRREVLRAMTPFFLGNEVWLVAAVGVLFGAFPRLEGELLSSQHSVFAVLLAGLVCFTVAVQLRSPGWDFLLVGGALVVAVGWGVLLGRVLGGPSVLWGAGFVALFSLHGAVFLAWRLSGELRRRVVSVAVSLVLPCVAFVVAAVLTAGSVPVPAFGLVAVVVVGLLGGVWVALRGGRYRVAFGCSALVCALPVVAVFGARSVVTVSVMADLSTLRVLTWAAVVVVPLVLVFQWATWRMARAAR</sequence>
<dbReference type="InterPro" id="IPR003317">
    <property type="entry name" value="Cyt-d_oxidase_su2"/>
</dbReference>
<gene>
    <name evidence="8" type="ORF">F4560_007479</name>
</gene>
<name>A0A7W9HT66_9PSEU</name>
<keyword evidence="9" id="KW-1185">Reference proteome</keyword>
<evidence type="ECO:0000256" key="2">
    <source>
        <dbReference type="ARBA" id="ARBA00007543"/>
    </source>
</evidence>
<dbReference type="EMBL" id="JACHMO010000001">
    <property type="protein sequence ID" value="MBB5807711.1"/>
    <property type="molecule type" value="Genomic_DNA"/>
</dbReference>